<dbReference type="Proteomes" id="UP000254978">
    <property type="component" value="Unassembled WGS sequence"/>
</dbReference>
<feature type="transmembrane region" description="Helical" evidence="12">
    <location>
        <begin position="12"/>
        <end position="31"/>
    </location>
</feature>
<dbReference type="OrthoDB" id="7280471at2"/>
<name>A0A378T8U5_9MYCO</name>
<dbReference type="SUPFAM" id="SSF81342">
    <property type="entry name" value="Transmembrane di-heme cytochromes"/>
    <property type="match status" value="1"/>
</dbReference>
<evidence type="ECO:0000256" key="8">
    <source>
        <dbReference type="ARBA" id="ARBA00022989"/>
    </source>
</evidence>
<dbReference type="GO" id="GO:0005886">
    <property type="term" value="C:plasma membrane"/>
    <property type="evidence" value="ECO:0007669"/>
    <property type="project" value="UniProtKB-SubCell"/>
</dbReference>
<dbReference type="GO" id="GO:0022904">
    <property type="term" value="P:respiratory electron transport chain"/>
    <property type="evidence" value="ECO:0007669"/>
    <property type="project" value="InterPro"/>
</dbReference>
<protein>
    <submittedName>
        <fullName evidence="14">Prokaryotic cytochrome b561</fullName>
    </submittedName>
</protein>
<evidence type="ECO:0000256" key="5">
    <source>
        <dbReference type="ARBA" id="ARBA00022692"/>
    </source>
</evidence>
<dbReference type="PANTHER" id="PTHR30529">
    <property type="entry name" value="CYTOCHROME B561"/>
    <property type="match status" value="1"/>
</dbReference>
<dbReference type="InterPro" id="IPR016174">
    <property type="entry name" value="Di-haem_cyt_TM"/>
</dbReference>
<evidence type="ECO:0000259" key="13">
    <source>
        <dbReference type="Pfam" id="PF01292"/>
    </source>
</evidence>
<evidence type="ECO:0000256" key="3">
    <source>
        <dbReference type="ARBA" id="ARBA00022475"/>
    </source>
</evidence>
<dbReference type="GO" id="GO:0020037">
    <property type="term" value="F:heme binding"/>
    <property type="evidence" value="ECO:0007669"/>
    <property type="project" value="TreeGrafter"/>
</dbReference>
<dbReference type="RefSeq" id="WP_115277542.1">
    <property type="nucleotide sequence ID" value="NZ_AP022600.1"/>
</dbReference>
<feature type="domain" description="Cytochrome b561 bacterial/Ni-hydrogenase" evidence="13">
    <location>
        <begin position="10"/>
        <end position="219"/>
    </location>
</feature>
<reference evidence="14 15" key="1">
    <citation type="submission" date="2018-06" db="EMBL/GenBank/DDBJ databases">
        <authorList>
            <consortium name="Pathogen Informatics"/>
            <person name="Doyle S."/>
        </authorList>
    </citation>
    <scope>NUCLEOTIDE SEQUENCE [LARGE SCALE GENOMIC DNA]</scope>
    <source>
        <strain evidence="14 15">NCTC10821</strain>
    </source>
</reference>
<keyword evidence="15" id="KW-1185">Reference proteome</keyword>
<evidence type="ECO:0000256" key="2">
    <source>
        <dbReference type="ARBA" id="ARBA00022448"/>
    </source>
</evidence>
<accession>A0A378T8U5</accession>
<evidence type="ECO:0000256" key="9">
    <source>
        <dbReference type="ARBA" id="ARBA00023004"/>
    </source>
</evidence>
<evidence type="ECO:0000256" key="12">
    <source>
        <dbReference type="SAM" id="Phobius"/>
    </source>
</evidence>
<evidence type="ECO:0000256" key="11">
    <source>
        <dbReference type="ARBA" id="ARBA00037975"/>
    </source>
</evidence>
<gene>
    <name evidence="14" type="ORF">NCTC10821_00739</name>
</gene>
<dbReference type="GO" id="GO:0009055">
    <property type="term" value="F:electron transfer activity"/>
    <property type="evidence" value="ECO:0007669"/>
    <property type="project" value="InterPro"/>
</dbReference>
<keyword evidence="2" id="KW-0813">Transport</keyword>
<evidence type="ECO:0000313" key="15">
    <source>
        <dbReference type="Proteomes" id="UP000254978"/>
    </source>
</evidence>
<dbReference type="EMBL" id="UGQT01000001">
    <property type="protein sequence ID" value="STZ57241.1"/>
    <property type="molecule type" value="Genomic_DNA"/>
</dbReference>
<evidence type="ECO:0000313" key="14">
    <source>
        <dbReference type="EMBL" id="STZ57241.1"/>
    </source>
</evidence>
<sequence length="223" mass="24439">MRLRNGPHGYGLATLVLHWLTVAALIAQFGVGLTMEADDAAFDREDARIDQLEDLGEEAAEQGGEAGEEAFEAYIDRLDDELDAREDGYVGAALSDLARGDGLRDGISLPEAHVLLGVTLLALGLVRVVWRRTTPLPPWAPYLSMRERTVESAAEKLLLASLFVVPLTGLLLVWVGTDWLWLHIAAQLVFLAGLAVHVGLVMRHTVFRRDGQLRRMLAGERPA</sequence>
<evidence type="ECO:0000256" key="10">
    <source>
        <dbReference type="ARBA" id="ARBA00023136"/>
    </source>
</evidence>
<feature type="transmembrane region" description="Helical" evidence="12">
    <location>
        <begin position="181"/>
        <end position="206"/>
    </location>
</feature>
<dbReference type="GO" id="GO:0046872">
    <property type="term" value="F:metal ion binding"/>
    <property type="evidence" value="ECO:0007669"/>
    <property type="project" value="UniProtKB-KW"/>
</dbReference>
<keyword evidence="3" id="KW-1003">Cell membrane</keyword>
<keyword evidence="5 12" id="KW-0812">Transmembrane</keyword>
<keyword evidence="8 12" id="KW-1133">Transmembrane helix</keyword>
<comment type="subcellular location">
    <subcellularLocation>
        <location evidence="1">Cell membrane</location>
        <topology evidence="1">Multi-pass membrane protein</topology>
    </subcellularLocation>
</comment>
<evidence type="ECO:0000256" key="4">
    <source>
        <dbReference type="ARBA" id="ARBA00022617"/>
    </source>
</evidence>
<dbReference type="AlphaFoldDB" id="A0A378T8U5"/>
<evidence type="ECO:0000256" key="7">
    <source>
        <dbReference type="ARBA" id="ARBA00022982"/>
    </source>
</evidence>
<keyword evidence="4" id="KW-0349">Heme</keyword>
<dbReference type="PANTHER" id="PTHR30529:SF1">
    <property type="entry name" value="CYTOCHROME B561 HOMOLOG 2"/>
    <property type="match status" value="1"/>
</dbReference>
<proteinExistence type="inferred from homology"/>
<feature type="transmembrane region" description="Helical" evidence="12">
    <location>
        <begin position="112"/>
        <end position="130"/>
    </location>
</feature>
<dbReference type="InterPro" id="IPR052168">
    <property type="entry name" value="Cytochrome_b561_oxidase"/>
</dbReference>
<evidence type="ECO:0000256" key="6">
    <source>
        <dbReference type="ARBA" id="ARBA00022723"/>
    </source>
</evidence>
<dbReference type="Pfam" id="PF01292">
    <property type="entry name" value="Ni_hydr_CYTB"/>
    <property type="match status" value="1"/>
</dbReference>
<keyword evidence="6" id="KW-0479">Metal-binding</keyword>
<feature type="transmembrane region" description="Helical" evidence="12">
    <location>
        <begin position="157"/>
        <end position="175"/>
    </location>
</feature>
<keyword evidence="10 12" id="KW-0472">Membrane</keyword>
<organism evidence="14 15">
    <name type="scientific">Mycolicibacterium tokaiense</name>
    <dbReference type="NCBI Taxonomy" id="39695"/>
    <lineage>
        <taxon>Bacteria</taxon>
        <taxon>Bacillati</taxon>
        <taxon>Actinomycetota</taxon>
        <taxon>Actinomycetes</taxon>
        <taxon>Mycobacteriales</taxon>
        <taxon>Mycobacteriaceae</taxon>
        <taxon>Mycolicibacterium</taxon>
    </lineage>
</organism>
<keyword evidence="9" id="KW-0408">Iron</keyword>
<dbReference type="InterPro" id="IPR011577">
    <property type="entry name" value="Cyt_b561_bac/Ni-Hgenase"/>
</dbReference>
<comment type="similarity">
    <text evidence="11">Belongs to the cytochrome b561 family.</text>
</comment>
<evidence type="ECO:0000256" key="1">
    <source>
        <dbReference type="ARBA" id="ARBA00004651"/>
    </source>
</evidence>
<keyword evidence="7" id="KW-0249">Electron transport</keyword>